<keyword evidence="5 7" id="KW-0472">Membrane</keyword>
<protein>
    <submittedName>
        <fullName evidence="9">Biopolymer transport protein ExbB</fullName>
    </submittedName>
</protein>
<evidence type="ECO:0000256" key="5">
    <source>
        <dbReference type="ARBA" id="ARBA00023136"/>
    </source>
</evidence>
<evidence type="ECO:0000256" key="3">
    <source>
        <dbReference type="ARBA" id="ARBA00022692"/>
    </source>
</evidence>
<dbReference type="AlphaFoldDB" id="A0A1M4XJV8"/>
<evidence type="ECO:0000313" key="9">
    <source>
        <dbReference type="EMBL" id="SHE93492.1"/>
    </source>
</evidence>
<evidence type="ECO:0000313" key="10">
    <source>
        <dbReference type="Proteomes" id="UP000183987"/>
    </source>
</evidence>
<feature type="transmembrane region" description="Helical" evidence="7">
    <location>
        <begin position="14"/>
        <end position="38"/>
    </location>
</feature>
<dbReference type="Pfam" id="PF01618">
    <property type="entry name" value="MotA_ExbB"/>
    <property type="match status" value="1"/>
</dbReference>
<comment type="similarity">
    <text evidence="6">Belongs to the exbB/tolQ family.</text>
</comment>
<feature type="transmembrane region" description="Helical" evidence="7">
    <location>
        <begin position="168"/>
        <end position="189"/>
    </location>
</feature>
<feature type="transmembrane region" description="Helical" evidence="7">
    <location>
        <begin position="125"/>
        <end position="148"/>
    </location>
</feature>
<evidence type="ECO:0000259" key="8">
    <source>
        <dbReference type="Pfam" id="PF01618"/>
    </source>
</evidence>
<keyword evidence="3 7" id="KW-0812">Transmembrane</keyword>
<keyword evidence="4 7" id="KW-1133">Transmembrane helix</keyword>
<evidence type="ECO:0000256" key="7">
    <source>
        <dbReference type="SAM" id="Phobius"/>
    </source>
</evidence>
<organism evidence="9 10">
    <name type="scientific">Loktanella atrilutea</name>
    <dbReference type="NCBI Taxonomy" id="366533"/>
    <lineage>
        <taxon>Bacteria</taxon>
        <taxon>Pseudomonadati</taxon>
        <taxon>Pseudomonadota</taxon>
        <taxon>Alphaproteobacteria</taxon>
        <taxon>Rhodobacterales</taxon>
        <taxon>Roseobacteraceae</taxon>
        <taxon>Loktanella</taxon>
    </lineage>
</organism>
<gene>
    <name evidence="9" type="ORF">SAMN05444339_102501</name>
</gene>
<dbReference type="GO" id="GO:0005886">
    <property type="term" value="C:plasma membrane"/>
    <property type="evidence" value="ECO:0007669"/>
    <property type="project" value="UniProtKB-SubCell"/>
</dbReference>
<dbReference type="PANTHER" id="PTHR30625:SF17">
    <property type="entry name" value="TOLQ-RELATED"/>
    <property type="match status" value="1"/>
</dbReference>
<sequence>MTLLDTTIAALQDLMAIGGPAIIVIAALSVATLAIILWKVYRLVRLGAWAGGRTRRAVQLWQDHDDRAAVALLQSSRSLRARVALTAMRASCHDDRDDAAAREETARVARGSLEQARSGLRALELISTIAPLLGLLGTVLGMIGAFQALQQSGVRADPAALAGGIWEALLTTAAGMGVAIPASVALTWFESVVDRLRFDMEDTASRIFLRRPDTAVAAAA</sequence>
<reference evidence="10" key="1">
    <citation type="submission" date="2016-11" db="EMBL/GenBank/DDBJ databases">
        <authorList>
            <person name="Varghese N."/>
            <person name="Submissions S."/>
        </authorList>
    </citation>
    <scope>NUCLEOTIDE SEQUENCE [LARGE SCALE GENOMIC DNA]</scope>
    <source>
        <strain evidence="10">DSM 29326</strain>
    </source>
</reference>
<name>A0A1M4XJV8_LOKAT</name>
<keyword evidence="6" id="KW-0813">Transport</keyword>
<dbReference type="InterPro" id="IPR002898">
    <property type="entry name" value="MotA_ExbB_proton_chnl"/>
</dbReference>
<keyword evidence="2" id="KW-1003">Cell membrane</keyword>
<proteinExistence type="inferred from homology"/>
<keyword evidence="6" id="KW-0653">Protein transport</keyword>
<feature type="domain" description="MotA/TolQ/ExbB proton channel" evidence="8">
    <location>
        <begin position="78"/>
        <end position="201"/>
    </location>
</feature>
<dbReference type="Proteomes" id="UP000183987">
    <property type="component" value="Unassembled WGS sequence"/>
</dbReference>
<keyword evidence="10" id="KW-1185">Reference proteome</keyword>
<evidence type="ECO:0000256" key="2">
    <source>
        <dbReference type="ARBA" id="ARBA00022475"/>
    </source>
</evidence>
<dbReference type="RefSeq" id="WP_072856609.1">
    <property type="nucleotide sequence ID" value="NZ_FQUE01000002.1"/>
</dbReference>
<comment type="subcellular location">
    <subcellularLocation>
        <location evidence="1">Cell membrane</location>
        <topology evidence="1">Multi-pass membrane protein</topology>
    </subcellularLocation>
    <subcellularLocation>
        <location evidence="6">Membrane</location>
        <topology evidence="6">Multi-pass membrane protein</topology>
    </subcellularLocation>
</comment>
<dbReference type="STRING" id="366533.SAMN05444339_102501"/>
<evidence type="ECO:0000256" key="4">
    <source>
        <dbReference type="ARBA" id="ARBA00022989"/>
    </source>
</evidence>
<evidence type="ECO:0000256" key="6">
    <source>
        <dbReference type="RuleBase" id="RU004057"/>
    </source>
</evidence>
<accession>A0A1M4XJV8</accession>
<dbReference type="PANTHER" id="PTHR30625">
    <property type="entry name" value="PROTEIN TOLQ"/>
    <property type="match status" value="1"/>
</dbReference>
<evidence type="ECO:0000256" key="1">
    <source>
        <dbReference type="ARBA" id="ARBA00004651"/>
    </source>
</evidence>
<dbReference type="GO" id="GO:0017038">
    <property type="term" value="P:protein import"/>
    <property type="evidence" value="ECO:0007669"/>
    <property type="project" value="TreeGrafter"/>
</dbReference>
<dbReference type="InterPro" id="IPR050790">
    <property type="entry name" value="ExbB/TolQ_transport"/>
</dbReference>
<dbReference type="EMBL" id="FQUE01000002">
    <property type="protein sequence ID" value="SHE93492.1"/>
    <property type="molecule type" value="Genomic_DNA"/>
</dbReference>